<name>A0AAP0KEW4_9MAGN</name>
<proteinExistence type="predicted"/>
<evidence type="ECO:0000313" key="1">
    <source>
        <dbReference type="EMBL" id="KAK9150755.1"/>
    </source>
</evidence>
<dbReference type="EMBL" id="JBBNAF010000004">
    <property type="protein sequence ID" value="KAK9150755.1"/>
    <property type="molecule type" value="Genomic_DNA"/>
</dbReference>
<dbReference type="AlphaFoldDB" id="A0AAP0KEW4"/>
<accession>A0AAP0KEW4</accession>
<sequence length="102" mass="11632">MIYIISILLHKISNKLPQIAVSVSISHHCLADSPSQVHELLPPSLHHRRWEILLIELSLESIPRLKLFLNSYRRTPPHIGISLQGVRRDLGSESIINLQDSM</sequence>
<keyword evidence="2" id="KW-1185">Reference proteome</keyword>
<organism evidence="1 2">
    <name type="scientific">Stephania yunnanensis</name>
    <dbReference type="NCBI Taxonomy" id="152371"/>
    <lineage>
        <taxon>Eukaryota</taxon>
        <taxon>Viridiplantae</taxon>
        <taxon>Streptophyta</taxon>
        <taxon>Embryophyta</taxon>
        <taxon>Tracheophyta</taxon>
        <taxon>Spermatophyta</taxon>
        <taxon>Magnoliopsida</taxon>
        <taxon>Ranunculales</taxon>
        <taxon>Menispermaceae</taxon>
        <taxon>Menispermoideae</taxon>
        <taxon>Cissampelideae</taxon>
        <taxon>Stephania</taxon>
    </lineage>
</organism>
<evidence type="ECO:0000313" key="2">
    <source>
        <dbReference type="Proteomes" id="UP001420932"/>
    </source>
</evidence>
<protein>
    <submittedName>
        <fullName evidence="1">Uncharacterized protein</fullName>
    </submittedName>
</protein>
<reference evidence="1 2" key="1">
    <citation type="submission" date="2024-01" db="EMBL/GenBank/DDBJ databases">
        <title>Genome assemblies of Stephania.</title>
        <authorList>
            <person name="Yang L."/>
        </authorList>
    </citation>
    <scope>NUCLEOTIDE SEQUENCE [LARGE SCALE GENOMIC DNA]</scope>
    <source>
        <strain evidence="1">YNDBR</strain>
        <tissue evidence="1">Leaf</tissue>
    </source>
</reference>
<gene>
    <name evidence="1" type="ORF">Syun_009064</name>
</gene>
<dbReference type="Proteomes" id="UP001420932">
    <property type="component" value="Unassembled WGS sequence"/>
</dbReference>
<comment type="caution">
    <text evidence="1">The sequence shown here is derived from an EMBL/GenBank/DDBJ whole genome shotgun (WGS) entry which is preliminary data.</text>
</comment>